<dbReference type="GO" id="GO:0003700">
    <property type="term" value="F:DNA-binding transcription factor activity"/>
    <property type="evidence" value="ECO:0007669"/>
    <property type="project" value="TreeGrafter"/>
</dbReference>
<keyword evidence="2" id="KW-0238">DNA-binding</keyword>
<keyword evidence="3" id="KW-0804">Transcription</keyword>
<dbReference type="InterPro" id="IPR050109">
    <property type="entry name" value="HTH-type_TetR-like_transc_reg"/>
</dbReference>
<reference evidence="4 5" key="1">
    <citation type="submission" date="2016-12" db="EMBL/GenBank/DDBJ databases">
        <title>The new phylogeny of genus Mycobacterium.</title>
        <authorList>
            <person name="Tortoli E."/>
            <person name="Trovato A."/>
            <person name="Cirillo D.M."/>
        </authorList>
    </citation>
    <scope>NUCLEOTIDE SEQUENCE [LARGE SCALE GENOMIC DNA]</scope>
    <source>
        <strain evidence="4 5">DSM 45130</strain>
    </source>
</reference>
<dbReference type="RefSeq" id="WP_083032932.1">
    <property type="nucleotide sequence ID" value="NZ_AP022618.1"/>
</dbReference>
<dbReference type="PANTHER" id="PTHR30055">
    <property type="entry name" value="HTH-TYPE TRANSCRIPTIONAL REGULATOR RUTR"/>
    <property type="match status" value="1"/>
</dbReference>
<keyword evidence="1" id="KW-0805">Transcription regulation</keyword>
<dbReference type="Gene3D" id="1.10.357.10">
    <property type="entry name" value="Tetracycline Repressor, domain 2"/>
    <property type="match status" value="1"/>
</dbReference>
<dbReference type="InterPro" id="IPR001647">
    <property type="entry name" value="HTH_TetR"/>
</dbReference>
<dbReference type="SUPFAM" id="SSF46689">
    <property type="entry name" value="Homeodomain-like"/>
    <property type="match status" value="1"/>
</dbReference>
<dbReference type="Proteomes" id="UP000192801">
    <property type="component" value="Unassembled WGS sequence"/>
</dbReference>
<dbReference type="STRING" id="444597.BST26_18050"/>
<evidence type="ECO:0000256" key="1">
    <source>
        <dbReference type="ARBA" id="ARBA00023015"/>
    </source>
</evidence>
<dbReference type="InterPro" id="IPR011075">
    <property type="entry name" value="TetR_C"/>
</dbReference>
<keyword evidence="5" id="KW-1185">Reference proteome</keyword>
<dbReference type="PRINTS" id="PR00455">
    <property type="entry name" value="HTHTETR"/>
</dbReference>
<dbReference type="SUPFAM" id="SSF48498">
    <property type="entry name" value="Tetracyclin repressor-like, C-terminal domain"/>
    <property type="match status" value="1"/>
</dbReference>
<comment type="caution">
    <text evidence="4">The sequence shown here is derived from an EMBL/GenBank/DDBJ whole genome shotgun (WGS) entry which is preliminary data.</text>
</comment>
<dbReference type="Pfam" id="PF16859">
    <property type="entry name" value="TetR_C_11"/>
    <property type="match status" value="1"/>
</dbReference>
<dbReference type="Pfam" id="PF00440">
    <property type="entry name" value="TetR_N"/>
    <property type="match status" value="1"/>
</dbReference>
<protein>
    <submittedName>
        <fullName evidence="4">Uncharacterized protein</fullName>
    </submittedName>
</protein>
<proteinExistence type="predicted"/>
<dbReference type="EMBL" id="MVHS01000057">
    <property type="protein sequence ID" value="ORA65893.1"/>
    <property type="molecule type" value="Genomic_DNA"/>
</dbReference>
<evidence type="ECO:0000256" key="3">
    <source>
        <dbReference type="ARBA" id="ARBA00023163"/>
    </source>
</evidence>
<sequence>MDAVSSALSARHTAEARREQEILDVVLDMLAESGYEGLRLDVLARRARASKATIYGRWGGKKALVLDAIRYSVRPVGDIDTGELRADLIAIGRAVDHSKKRSAGFMLAIGHTATVDPDFARSVQENLGAPVIAATRKAITAAVERGEINPSALELKYIADVLPSLALGRRMFGVPGRFDVEDVVDTIVLPALRNA</sequence>
<evidence type="ECO:0000313" key="4">
    <source>
        <dbReference type="EMBL" id="ORA65893.1"/>
    </source>
</evidence>
<evidence type="ECO:0000256" key="2">
    <source>
        <dbReference type="ARBA" id="ARBA00023125"/>
    </source>
</evidence>
<dbReference type="Gene3D" id="1.10.10.60">
    <property type="entry name" value="Homeodomain-like"/>
    <property type="match status" value="1"/>
</dbReference>
<dbReference type="GO" id="GO:0000976">
    <property type="term" value="F:transcription cis-regulatory region binding"/>
    <property type="evidence" value="ECO:0007669"/>
    <property type="project" value="TreeGrafter"/>
</dbReference>
<dbReference type="InterPro" id="IPR036271">
    <property type="entry name" value="Tet_transcr_reg_TetR-rel_C_sf"/>
</dbReference>
<organism evidence="4 5">
    <name type="scientific">Mycolicibacterium insubricum</name>
    <dbReference type="NCBI Taxonomy" id="444597"/>
    <lineage>
        <taxon>Bacteria</taxon>
        <taxon>Bacillati</taxon>
        <taxon>Actinomycetota</taxon>
        <taxon>Actinomycetes</taxon>
        <taxon>Mycobacteriales</taxon>
        <taxon>Mycobacteriaceae</taxon>
        <taxon>Mycolicibacterium</taxon>
    </lineage>
</organism>
<dbReference type="PROSITE" id="PS50977">
    <property type="entry name" value="HTH_TETR_2"/>
    <property type="match status" value="1"/>
</dbReference>
<accession>A0A1X0D0K5</accession>
<gene>
    <name evidence="4" type="ORF">BST26_18050</name>
</gene>
<evidence type="ECO:0000313" key="5">
    <source>
        <dbReference type="Proteomes" id="UP000192801"/>
    </source>
</evidence>
<dbReference type="PANTHER" id="PTHR30055:SF149">
    <property type="entry name" value="TETR-FAMILY TRANSCRIPTIONAL REGULATOR"/>
    <property type="match status" value="1"/>
</dbReference>
<name>A0A1X0D0K5_9MYCO</name>
<dbReference type="AlphaFoldDB" id="A0A1X0D0K5"/>
<dbReference type="InterPro" id="IPR009057">
    <property type="entry name" value="Homeodomain-like_sf"/>
</dbReference>